<keyword evidence="4" id="KW-0677">Repeat</keyword>
<proteinExistence type="inferred from homology"/>
<evidence type="ECO:0000313" key="14">
    <source>
        <dbReference type="Ensembl" id="ENSSLDP00000027033.1"/>
    </source>
</evidence>
<dbReference type="KEGG" id="slal:111668569"/>
<feature type="domain" description="C2H2-type" evidence="13">
    <location>
        <begin position="353"/>
        <end position="380"/>
    </location>
</feature>
<feature type="domain" description="C2H2-type" evidence="13">
    <location>
        <begin position="297"/>
        <end position="324"/>
    </location>
</feature>
<dbReference type="Pfam" id="PF13912">
    <property type="entry name" value="zf-C2H2_6"/>
    <property type="match status" value="1"/>
</dbReference>
<organism evidence="14 15">
    <name type="scientific">Seriola lalandi dorsalis</name>
    <dbReference type="NCBI Taxonomy" id="1841481"/>
    <lineage>
        <taxon>Eukaryota</taxon>
        <taxon>Metazoa</taxon>
        <taxon>Chordata</taxon>
        <taxon>Craniata</taxon>
        <taxon>Vertebrata</taxon>
        <taxon>Euteleostomi</taxon>
        <taxon>Actinopterygii</taxon>
        <taxon>Neopterygii</taxon>
        <taxon>Teleostei</taxon>
        <taxon>Neoteleostei</taxon>
        <taxon>Acanthomorphata</taxon>
        <taxon>Carangaria</taxon>
        <taxon>Carangiformes</taxon>
        <taxon>Carangidae</taxon>
        <taxon>Seriola</taxon>
    </lineage>
</organism>
<reference evidence="14" key="2">
    <citation type="submission" date="2025-09" db="UniProtKB">
        <authorList>
            <consortium name="Ensembl"/>
        </authorList>
    </citation>
    <scope>IDENTIFICATION</scope>
</reference>
<keyword evidence="6" id="KW-0862">Zinc</keyword>
<keyword evidence="9" id="KW-0804">Transcription</keyword>
<evidence type="ECO:0000256" key="11">
    <source>
        <dbReference type="PROSITE-ProRule" id="PRU00042"/>
    </source>
</evidence>
<dbReference type="FunFam" id="3.30.160.60:FF:000744">
    <property type="entry name" value="zinc finger E-box-binding homeobox 1"/>
    <property type="match status" value="1"/>
</dbReference>
<dbReference type="FunFam" id="3.30.160.60:FF:000446">
    <property type="entry name" value="Zinc finger protein"/>
    <property type="match status" value="1"/>
</dbReference>
<feature type="domain" description="C2H2-type" evidence="13">
    <location>
        <begin position="269"/>
        <end position="296"/>
    </location>
</feature>
<evidence type="ECO:0000256" key="4">
    <source>
        <dbReference type="ARBA" id="ARBA00022737"/>
    </source>
</evidence>
<comment type="subcellular location">
    <subcellularLocation>
        <location evidence="1">Nucleus</location>
    </subcellularLocation>
</comment>
<dbReference type="GO" id="GO:0042802">
    <property type="term" value="F:identical protein binding"/>
    <property type="evidence" value="ECO:0007669"/>
    <property type="project" value="UniProtKB-ARBA"/>
</dbReference>
<evidence type="ECO:0000256" key="6">
    <source>
        <dbReference type="ARBA" id="ARBA00022833"/>
    </source>
</evidence>
<dbReference type="PANTHER" id="PTHR23226:SF240">
    <property type="entry name" value="GASTRULA ZINC FINGER PROTEIN XLCGF26.1-LIKE-RELATED"/>
    <property type="match status" value="1"/>
</dbReference>
<dbReference type="OrthoDB" id="9439903at2759"/>
<evidence type="ECO:0000256" key="7">
    <source>
        <dbReference type="ARBA" id="ARBA00023015"/>
    </source>
</evidence>
<feature type="domain" description="C2H2-type" evidence="13">
    <location>
        <begin position="325"/>
        <end position="352"/>
    </location>
</feature>
<keyword evidence="3" id="KW-0479">Metal-binding</keyword>
<protein>
    <submittedName>
        <fullName evidence="14">Zinc finger protein 135-like</fullName>
    </submittedName>
</protein>
<dbReference type="Pfam" id="PF00096">
    <property type="entry name" value="zf-C2H2"/>
    <property type="match status" value="4"/>
</dbReference>
<dbReference type="GO" id="GO:0008270">
    <property type="term" value="F:zinc ion binding"/>
    <property type="evidence" value="ECO:0007669"/>
    <property type="project" value="UniProtKB-KW"/>
</dbReference>
<reference evidence="14" key="1">
    <citation type="submission" date="2025-08" db="UniProtKB">
        <authorList>
            <consortium name="Ensembl"/>
        </authorList>
    </citation>
    <scope>IDENTIFICATION</scope>
</reference>
<keyword evidence="8" id="KW-0238">DNA-binding</keyword>
<feature type="domain" description="C2H2-type" evidence="13">
    <location>
        <begin position="381"/>
        <end position="410"/>
    </location>
</feature>
<feature type="compositionally biased region" description="Polar residues" evidence="12">
    <location>
        <begin position="138"/>
        <end position="164"/>
    </location>
</feature>
<dbReference type="GO" id="GO:0000981">
    <property type="term" value="F:DNA-binding transcription factor activity, RNA polymerase II-specific"/>
    <property type="evidence" value="ECO:0007669"/>
    <property type="project" value="TreeGrafter"/>
</dbReference>
<evidence type="ECO:0000256" key="8">
    <source>
        <dbReference type="ARBA" id="ARBA00023125"/>
    </source>
</evidence>
<evidence type="ECO:0000256" key="10">
    <source>
        <dbReference type="ARBA" id="ARBA00023242"/>
    </source>
</evidence>
<dbReference type="FunFam" id="3.30.160.60:FF:000508">
    <property type="entry name" value="Myeloid zinc finger 1"/>
    <property type="match status" value="1"/>
</dbReference>
<evidence type="ECO:0000313" key="15">
    <source>
        <dbReference type="Proteomes" id="UP000261360"/>
    </source>
</evidence>
<evidence type="ECO:0000259" key="13">
    <source>
        <dbReference type="PROSITE" id="PS50157"/>
    </source>
</evidence>
<dbReference type="SMART" id="SM00355">
    <property type="entry name" value="ZnF_C2H2"/>
    <property type="match status" value="6"/>
</dbReference>
<feature type="domain" description="C2H2-type" evidence="13">
    <location>
        <begin position="241"/>
        <end position="268"/>
    </location>
</feature>
<dbReference type="AlphaFoldDB" id="A0A3B4YFZ5"/>
<dbReference type="Proteomes" id="UP000261360">
    <property type="component" value="Unplaced"/>
</dbReference>
<dbReference type="InterPro" id="IPR036236">
    <property type="entry name" value="Znf_C2H2_sf"/>
</dbReference>
<dbReference type="PROSITE" id="PS00028">
    <property type="entry name" value="ZINC_FINGER_C2H2_1"/>
    <property type="match status" value="5"/>
</dbReference>
<dbReference type="GeneID" id="111668569"/>
<evidence type="ECO:0000256" key="5">
    <source>
        <dbReference type="ARBA" id="ARBA00022771"/>
    </source>
</evidence>
<dbReference type="PROSITE" id="PS50157">
    <property type="entry name" value="ZINC_FINGER_C2H2_2"/>
    <property type="match status" value="6"/>
</dbReference>
<sequence length="441" mass="49713">MSTIQLLRAFVNQRLTVAVEEIIGLFERTITEYEEEIDRQRRLLGAEGRQYEPDIRAAIDHQTGVSQDVQPLIVNAKIPAKRQELSPRLEQEAPQPLRIKEEPGDVWTGQEGGLEGTDVPEFQFPPVSVKSENDEETPQSSELQQSRAKESTYGTASSPAQQTELGAAGEDRGEPDRTLDMDVARFLKATSNGQFFLSQCFKADPEVLDDDWNKMIKSQPFSDTLTDSEAASHKRSQKKLYKCPICSKTFQHNTALQRHMTCHTGERPFDCAECGKTFRQKGSLHIHMRKHTGEKPFSCLVCGKNFTQSGTLAAHMRIHTGEKPFSCSVCKKRYNERGTLVRHMRVHTGEKPFTCSLCGKRFSEKGNLNKHKRIHTGEKPFSCSLCEKKFSLFSHLKNHKCPGKKSSEAAELQPQLQCPNVTEQVTRYIHESVSSLSSGDK</sequence>
<keyword evidence="5 11" id="KW-0863">Zinc-finger</keyword>
<keyword evidence="10" id="KW-0539">Nucleus</keyword>
<name>A0A3B4YFZ5_SERLL</name>
<evidence type="ECO:0000256" key="12">
    <source>
        <dbReference type="SAM" id="MobiDB-lite"/>
    </source>
</evidence>
<dbReference type="FunFam" id="3.30.160.60:FF:001480">
    <property type="entry name" value="Si:cabz01071911.3"/>
    <property type="match status" value="1"/>
</dbReference>
<comment type="similarity">
    <text evidence="2">Belongs to the krueppel C2H2-type zinc-finger protein family.</text>
</comment>
<evidence type="ECO:0000256" key="1">
    <source>
        <dbReference type="ARBA" id="ARBA00004123"/>
    </source>
</evidence>
<dbReference type="Gene3D" id="3.30.160.60">
    <property type="entry name" value="Classic Zinc Finger"/>
    <property type="match status" value="6"/>
</dbReference>
<dbReference type="SUPFAM" id="SSF57667">
    <property type="entry name" value="beta-beta-alpha zinc fingers"/>
    <property type="match status" value="3"/>
</dbReference>
<keyword evidence="7" id="KW-0805">Transcription regulation</keyword>
<dbReference type="GeneTree" id="ENSGT01150000286959"/>
<evidence type="ECO:0000256" key="9">
    <source>
        <dbReference type="ARBA" id="ARBA00023163"/>
    </source>
</evidence>
<dbReference type="Ensembl" id="ENSSLDT00000027867.1">
    <property type="protein sequence ID" value="ENSSLDP00000027033.1"/>
    <property type="gene ID" value="ENSSLDG00000020990.1"/>
</dbReference>
<dbReference type="FunFam" id="3.30.160.60:FF:002343">
    <property type="entry name" value="Zinc finger protein 33A"/>
    <property type="match status" value="1"/>
</dbReference>
<keyword evidence="15" id="KW-1185">Reference proteome</keyword>
<dbReference type="InterPro" id="IPR013087">
    <property type="entry name" value="Znf_C2H2_type"/>
</dbReference>
<dbReference type="FunFam" id="3.30.160.60:FF:001954">
    <property type="entry name" value="Zinc finger protein 787"/>
    <property type="match status" value="1"/>
</dbReference>
<dbReference type="PANTHER" id="PTHR23226">
    <property type="entry name" value="ZINC FINGER AND SCAN DOMAIN-CONTAINING"/>
    <property type="match status" value="1"/>
</dbReference>
<dbReference type="RefSeq" id="XP_023280403.1">
    <property type="nucleotide sequence ID" value="XM_023424635.1"/>
</dbReference>
<evidence type="ECO:0000256" key="2">
    <source>
        <dbReference type="ARBA" id="ARBA00006991"/>
    </source>
</evidence>
<feature type="region of interest" description="Disordered" evidence="12">
    <location>
        <begin position="84"/>
        <end position="176"/>
    </location>
</feature>
<evidence type="ECO:0000256" key="3">
    <source>
        <dbReference type="ARBA" id="ARBA00022723"/>
    </source>
</evidence>
<dbReference type="GO" id="GO:0000978">
    <property type="term" value="F:RNA polymerase II cis-regulatory region sequence-specific DNA binding"/>
    <property type="evidence" value="ECO:0007669"/>
    <property type="project" value="TreeGrafter"/>
</dbReference>
<accession>A0A3B4YFZ5</accession>
<dbReference type="GO" id="GO:0005634">
    <property type="term" value="C:nucleus"/>
    <property type="evidence" value="ECO:0007669"/>
    <property type="project" value="UniProtKB-SubCell"/>
</dbReference>